<reference evidence="2 3" key="1">
    <citation type="journal article" date="2024" name="Ann. Entomol. Soc. Am.">
        <title>Genomic analyses of the southern and eastern yellowjacket wasps (Hymenoptera: Vespidae) reveal evolutionary signatures of social life.</title>
        <authorList>
            <person name="Catto M.A."/>
            <person name="Caine P.B."/>
            <person name="Orr S.E."/>
            <person name="Hunt B.G."/>
            <person name="Goodisman M.A.D."/>
        </authorList>
    </citation>
    <scope>NUCLEOTIDE SEQUENCE [LARGE SCALE GENOMIC DNA]</scope>
    <source>
        <strain evidence="2">233</strain>
        <tissue evidence="2">Head and thorax</tissue>
    </source>
</reference>
<dbReference type="Proteomes" id="UP001607302">
    <property type="component" value="Unassembled WGS sequence"/>
</dbReference>
<sequence>MGLFLQFRKSNKKVFVLNLKQAKIEKNNKYLPETVEFYNKNKFGVDIANQIAKNYNVKSRKWPFRVFCNILDLASINA</sequence>
<dbReference type="Pfam" id="PF13843">
    <property type="entry name" value="DDE_Tnp_1_7"/>
    <property type="match status" value="1"/>
</dbReference>
<name>A0ABD2C508_VESSQ</name>
<organism evidence="2 3">
    <name type="scientific">Vespula squamosa</name>
    <name type="common">Southern yellow jacket</name>
    <name type="synonym">Wasp</name>
    <dbReference type="NCBI Taxonomy" id="30214"/>
    <lineage>
        <taxon>Eukaryota</taxon>
        <taxon>Metazoa</taxon>
        <taxon>Ecdysozoa</taxon>
        <taxon>Arthropoda</taxon>
        <taxon>Hexapoda</taxon>
        <taxon>Insecta</taxon>
        <taxon>Pterygota</taxon>
        <taxon>Neoptera</taxon>
        <taxon>Endopterygota</taxon>
        <taxon>Hymenoptera</taxon>
        <taxon>Apocrita</taxon>
        <taxon>Aculeata</taxon>
        <taxon>Vespoidea</taxon>
        <taxon>Vespidae</taxon>
        <taxon>Vespinae</taxon>
        <taxon>Vespula</taxon>
    </lineage>
</organism>
<feature type="domain" description="PiggyBac transposable element-derived protein" evidence="1">
    <location>
        <begin position="30"/>
        <end position="78"/>
    </location>
</feature>
<accession>A0ABD2C508</accession>
<dbReference type="InterPro" id="IPR029526">
    <property type="entry name" value="PGBD"/>
</dbReference>
<proteinExistence type="predicted"/>
<keyword evidence="3" id="KW-1185">Reference proteome</keyword>
<dbReference type="EMBL" id="JAUDFV010000020">
    <property type="protein sequence ID" value="KAL2740075.1"/>
    <property type="molecule type" value="Genomic_DNA"/>
</dbReference>
<dbReference type="AlphaFoldDB" id="A0ABD2C508"/>
<evidence type="ECO:0000313" key="2">
    <source>
        <dbReference type="EMBL" id="KAL2740075.1"/>
    </source>
</evidence>
<evidence type="ECO:0000259" key="1">
    <source>
        <dbReference type="Pfam" id="PF13843"/>
    </source>
</evidence>
<evidence type="ECO:0000313" key="3">
    <source>
        <dbReference type="Proteomes" id="UP001607302"/>
    </source>
</evidence>
<gene>
    <name evidence="2" type="ORF">V1478_000216</name>
</gene>
<protein>
    <submittedName>
        <fullName evidence="2">PiggyBac transposable element-derived protein 4-like</fullName>
    </submittedName>
</protein>
<comment type="caution">
    <text evidence="2">The sequence shown here is derived from an EMBL/GenBank/DDBJ whole genome shotgun (WGS) entry which is preliminary data.</text>
</comment>